<name>A0A542DDG7_AMYCI</name>
<dbReference type="GO" id="GO:0016301">
    <property type="term" value="F:kinase activity"/>
    <property type="evidence" value="ECO:0007669"/>
    <property type="project" value="UniProtKB-KW"/>
</dbReference>
<proteinExistence type="predicted"/>
<dbReference type="Proteomes" id="UP000320876">
    <property type="component" value="Unassembled WGS sequence"/>
</dbReference>
<dbReference type="AlphaFoldDB" id="A0A542DDG7"/>
<dbReference type="Gene3D" id="3.40.1190.20">
    <property type="match status" value="1"/>
</dbReference>
<evidence type="ECO:0000256" key="1">
    <source>
        <dbReference type="ARBA" id="ARBA00022679"/>
    </source>
</evidence>
<dbReference type="PANTHER" id="PTHR10584">
    <property type="entry name" value="SUGAR KINASE"/>
    <property type="match status" value="1"/>
</dbReference>
<keyword evidence="2 4" id="KW-0418">Kinase</keyword>
<sequence>MRVVVVGDAGVDLLARPEGGIVPGGDVRAGARLACGGAGANTARTLRACGAEPTLVARIGADAGGRLVRAELAAAGVDCAFAVDPETATCCVVVLLDTEGQRSMLADRGAAARLRPEDVEAGLPGGAAHVHLSGYVLLEESSRPAGLAALAAARSAGMSTSVDPQAAALLTDAGAFLADIHGVDLLLPNAGELAALTGSPDPASAATLLGTVGAVAVTSGEHGAAWVDRGGMTTVAAEPVDCVDSTGAGDAFDAGVLTAWLRGHSPGGILRSGTRLAARTITHLGAQLVTY</sequence>
<gene>
    <name evidence="4" type="ORF">FB471_0780</name>
</gene>
<evidence type="ECO:0000256" key="2">
    <source>
        <dbReference type="ARBA" id="ARBA00022777"/>
    </source>
</evidence>
<comment type="caution">
    <text evidence="4">The sequence shown here is derived from an EMBL/GenBank/DDBJ whole genome shotgun (WGS) entry which is preliminary data.</text>
</comment>
<evidence type="ECO:0000259" key="3">
    <source>
        <dbReference type="Pfam" id="PF00294"/>
    </source>
</evidence>
<dbReference type="PROSITE" id="PS00584">
    <property type="entry name" value="PFKB_KINASES_2"/>
    <property type="match status" value="1"/>
</dbReference>
<evidence type="ECO:0000313" key="5">
    <source>
        <dbReference type="Proteomes" id="UP000320876"/>
    </source>
</evidence>
<dbReference type="InterPro" id="IPR011611">
    <property type="entry name" value="PfkB_dom"/>
</dbReference>
<dbReference type="EMBL" id="VFML01000001">
    <property type="protein sequence ID" value="TQJ01115.1"/>
    <property type="molecule type" value="Genomic_DNA"/>
</dbReference>
<protein>
    <submittedName>
        <fullName evidence="4">Sugar/nucleoside kinase (Ribokinase family)</fullName>
    </submittedName>
</protein>
<keyword evidence="5" id="KW-1185">Reference proteome</keyword>
<keyword evidence="1" id="KW-0808">Transferase</keyword>
<organism evidence="4 5">
    <name type="scientific">Amycolatopsis cihanbeyliensis</name>
    <dbReference type="NCBI Taxonomy" id="1128664"/>
    <lineage>
        <taxon>Bacteria</taxon>
        <taxon>Bacillati</taxon>
        <taxon>Actinomycetota</taxon>
        <taxon>Actinomycetes</taxon>
        <taxon>Pseudonocardiales</taxon>
        <taxon>Pseudonocardiaceae</taxon>
        <taxon>Amycolatopsis</taxon>
    </lineage>
</organism>
<dbReference type="SUPFAM" id="SSF53613">
    <property type="entry name" value="Ribokinase-like"/>
    <property type="match status" value="1"/>
</dbReference>
<dbReference type="RefSeq" id="WP_141995959.1">
    <property type="nucleotide sequence ID" value="NZ_VFML01000001.1"/>
</dbReference>
<evidence type="ECO:0000313" key="4">
    <source>
        <dbReference type="EMBL" id="TQJ01115.1"/>
    </source>
</evidence>
<feature type="domain" description="Carbohydrate kinase PfkB" evidence="3">
    <location>
        <begin position="3"/>
        <end position="288"/>
    </location>
</feature>
<dbReference type="PANTHER" id="PTHR10584:SF167">
    <property type="entry name" value="PFKB DOMAIN PROTEIN"/>
    <property type="match status" value="1"/>
</dbReference>
<dbReference type="InterPro" id="IPR029056">
    <property type="entry name" value="Ribokinase-like"/>
</dbReference>
<dbReference type="PROSITE" id="PS00583">
    <property type="entry name" value="PFKB_KINASES_1"/>
    <property type="match status" value="1"/>
</dbReference>
<dbReference type="Pfam" id="PF00294">
    <property type="entry name" value="PfkB"/>
    <property type="match status" value="1"/>
</dbReference>
<reference evidence="4 5" key="1">
    <citation type="submission" date="2019-06" db="EMBL/GenBank/DDBJ databases">
        <title>Sequencing the genomes of 1000 actinobacteria strains.</title>
        <authorList>
            <person name="Klenk H.-P."/>
        </authorList>
    </citation>
    <scope>NUCLEOTIDE SEQUENCE [LARGE SCALE GENOMIC DNA]</scope>
    <source>
        <strain evidence="4 5">DSM 45679</strain>
    </source>
</reference>
<dbReference type="OrthoDB" id="9808601at2"/>
<dbReference type="InterPro" id="IPR002173">
    <property type="entry name" value="Carboh/pur_kinase_PfkB_CS"/>
</dbReference>
<accession>A0A542DDG7</accession>